<sequence length="136" mass="16244">MSFLEAITDEDRLYVKRFILLPLIIAAFERDCRYIQDNLKTPEPYVDTIKLAINKARDDFKEIKKHFWLKGLKVYEENQTKNGIEAKFKCRGFQSDMELQWDFLTAQASILMRKYLGLDISMYEDRTGPEELWITY</sequence>
<dbReference type="EMBL" id="CP032412">
    <property type="protein sequence ID" value="AYB47114.1"/>
    <property type="molecule type" value="Genomic_DNA"/>
</dbReference>
<dbReference type="InterPro" id="IPR058600">
    <property type="entry name" value="YhjD-like"/>
</dbReference>
<keyword evidence="2" id="KW-1185">Reference proteome</keyword>
<evidence type="ECO:0000313" key="2">
    <source>
        <dbReference type="Proteomes" id="UP000266552"/>
    </source>
</evidence>
<dbReference type="Proteomes" id="UP000266552">
    <property type="component" value="Chromosome"/>
</dbReference>
<evidence type="ECO:0000313" key="1">
    <source>
        <dbReference type="EMBL" id="AYB47114.1"/>
    </source>
</evidence>
<reference evidence="1 2" key="1">
    <citation type="submission" date="2018-09" db="EMBL/GenBank/DDBJ databases">
        <title>Genome Sequence of Paenibacillus lautus Strain E7593-69, Azo Dye-Degrading Bacteria, Isolated from Commercial Tattoo Inks.</title>
        <authorList>
            <person name="Nho S.W."/>
            <person name="Kim S.-J."/>
            <person name="Kweon O."/>
            <person name="Cerniglia C.E."/>
        </authorList>
    </citation>
    <scope>NUCLEOTIDE SEQUENCE [LARGE SCALE GENOMIC DNA]</scope>
    <source>
        <strain evidence="1 2">E7593-69</strain>
    </source>
</reference>
<gene>
    <name evidence="1" type="ORF">D5F53_29140</name>
</gene>
<name>A0A385TW62_PAELA</name>
<proteinExistence type="predicted"/>
<dbReference type="Pfam" id="PF26325">
    <property type="entry name" value="YhjD"/>
    <property type="match status" value="1"/>
</dbReference>
<dbReference type="AlphaFoldDB" id="A0A385TW62"/>
<organism evidence="1 2">
    <name type="scientific">Paenibacillus lautus</name>
    <name type="common">Bacillus lautus</name>
    <dbReference type="NCBI Taxonomy" id="1401"/>
    <lineage>
        <taxon>Bacteria</taxon>
        <taxon>Bacillati</taxon>
        <taxon>Bacillota</taxon>
        <taxon>Bacilli</taxon>
        <taxon>Bacillales</taxon>
        <taxon>Paenibacillaceae</taxon>
        <taxon>Paenibacillus</taxon>
    </lineage>
</organism>
<protein>
    <submittedName>
        <fullName evidence="1">Uncharacterized protein</fullName>
    </submittedName>
</protein>
<dbReference type="RefSeq" id="WP_119850603.1">
    <property type="nucleotide sequence ID" value="NZ_CP032412.1"/>
</dbReference>
<dbReference type="KEGG" id="plw:D5F53_29140"/>
<accession>A0A385TW62</accession>